<dbReference type="InterPro" id="IPR052536">
    <property type="entry name" value="ABC-4_Integral_Memb_Prot"/>
</dbReference>
<keyword evidence="2" id="KW-1003">Cell membrane</keyword>
<evidence type="ECO:0000256" key="4">
    <source>
        <dbReference type="ARBA" id="ARBA00022989"/>
    </source>
</evidence>
<accession>K1U158</accession>
<dbReference type="GO" id="GO:0005886">
    <property type="term" value="C:plasma membrane"/>
    <property type="evidence" value="ECO:0007669"/>
    <property type="project" value="UniProtKB-SubCell"/>
</dbReference>
<reference evidence="8" key="1">
    <citation type="journal article" date="2013" name="Environ. Microbiol.">
        <title>Microbiota from the distal guts of lean and obese adolescents exhibit partial functional redundancy besides clear differences in community structure.</title>
        <authorList>
            <person name="Ferrer M."/>
            <person name="Ruiz A."/>
            <person name="Lanza F."/>
            <person name="Haange S.B."/>
            <person name="Oberbach A."/>
            <person name="Till H."/>
            <person name="Bargiela R."/>
            <person name="Campoy C."/>
            <person name="Segura M.T."/>
            <person name="Richter M."/>
            <person name="von Bergen M."/>
            <person name="Seifert J."/>
            <person name="Suarez A."/>
        </authorList>
    </citation>
    <scope>NUCLEOTIDE SEQUENCE</scope>
</reference>
<evidence type="ECO:0000256" key="6">
    <source>
        <dbReference type="SAM" id="Phobius"/>
    </source>
</evidence>
<dbReference type="AlphaFoldDB" id="K1U158"/>
<proteinExistence type="predicted"/>
<dbReference type="EMBL" id="AJWZ01000713">
    <property type="protein sequence ID" value="EKC75983.1"/>
    <property type="molecule type" value="Genomic_DNA"/>
</dbReference>
<dbReference type="PANTHER" id="PTHR46795">
    <property type="entry name" value="ABC TRANSPORTER PERMEASE-RELATED-RELATED"/>
    <property type="match status" value="1"/>
</dbReference>
<feature type="transmembrane region" description="Helical" evidence="6">
    <location>
        <begin position="379"/>
        <end position="401"/>
    </location>
</feature>
<evidence type="ECO:0000313" key="8">
    <source>
        <dbReference type="EMBL" id="EKC75983.1"/>
    </source>
</evidence>
<comment type="subcellular location">
    <subcellularLocation>
        <location evidence="1">Cell membrane</location>
        <topology evidence="1">Multi-pass membrane protein</topology>
    </subcellularLocation>
</comment>
<evidence type="ECO:0000256" key="3">
    <source>
        <dbReference type="ARBA" id="ARBA00022692"/>
    </source>
</evidence>
<gene>
    <name evidence="8" type="ORF">OBE_01083</name>
</gene>
<keyword evidence="5 6" id="KW-0472">Membrane</keyword>
<comment type="caution">
    <text evidence="8">The sequence shown here is derived from an EMBL/GenBank/DDBJ whole genome shotgun (WGS) entry which is preliminary data.</text>
</comment>
<dbReference type="Pfam" id="PF02687">
    <property type="entry name" value="FtsX"/>
    <property type="match status" value="1"/>
</dbReference>
<feature type="transmembrane region" description="Helical" evidence="6">
    <location>
        <begin position="292"/>
        <end position="311"/>
    </location>
</feature>
<keyword evidence="4 6" id="KW-1133">Transmembrane helix</keyword>
<dbReference type="PANTHER" id="PTHR46795:SF3">
    <property type="entry name" value="ABC TRANSPORTER PERMEASE"/>
    <property type="match status" value="1"/>
</dbReference>
<evidence type="ECO:0000259" key="7">
    <source>
        <dbReference type="Pfam" id="PF02687"/>
    </source>
</evidence>
<sequence length="413" mass="46086">MLTIMLITDGSVRIMSYGSELTRGTSVYDFTVMGNDQIVEKYLSNEQIRPYVSNLNRMEIGNIKSTASDGISSPVDWSKFRKQIVQHLPQDVVDPATQEDGMYSFGSDQPAALNLLGLIDTGSSSPYLLPVSSYNRLLDAAGEKQISLGNNEVVYYLNPDFLGNAQDETVTLLNQIAADAQANNEALLSINERPFYLVPSVPMKGLTADENIKIITALIVSDEIYSEFVNSDTCMVYWNFCIPNELVETKGLMLPIMEARDLLKPSGLYYESYLNNFGRQLFYVISGSYTTLYMGFMFLIIACALLALQFLTQMQTTKSRYLTLSILGARREQIKRSINQQVLWYFLLPLILACISGAVGIYAMQLYLYSGAAHLEQSYPLLIAMAVIVVLVMVIYGVAVARTANREIGKLNY</sequence>
<dbReference type="InterPro" id="IPR003838">
    <property type="entry name" value="ABC3_permease_C"/>
</dbReference>
<feature type="transmembrane region" description="Helical" evidence="6">
    <location>
        <begin position="342"/>
        <end position="367"/>
    </location>
</feature>
<feature type="domain" description="ABC3 transporter permease C-terminal" evidence="7">
    <location>
        <begin position="294"/>
        <end position="404"/>
    </location>
</feature>
<protein>
    <submittedName>
        <fullName evidence="8">Permease</fullName>
    </submittedName>
</protein>
<feature type="non-terminal residue" evidence="8">
    <location>
        <position position="413"/>
    </location>
</feature>
<keyword evidence="3 6" id="KW-0812">Transmembrane</keyword>
<evidence type="ECO:0000256" key="5">
    <source>
        <dbReference type="ARBA" id="ARBA00023136"/>
    </source>
</evidence>
<evidence type="ECO:0000256" key="2">
    <source>
        <dbReference type="ARBA" id="ARBA00022475"/>
    </source>
</evidence>
<name>K1U158_9ZZZZ</name>
<evidence type="ECO:0000256" key="1">
    <source>
        <dbReference type="ARBA" id="ARBA00004651"/>
    </source>
</evidence>
<organism evidence="8">
    <name type="scientific">human gut metagenome</name>
    <dbReference type="NCBI Taxonomy" id="408170"/>
    <lineage>
        <taxon>unclassified sequences</taxon>
        <taxon>metagenomes</taxon>
        <taxon>organismal metagenomes</taxon>
    </lineage>
</organism>